<dbReference type="Pfam" id="PF00581">
    <property type="entry name" value="Rhodanese"/>
    <property type="match status" value="1"/>
</dbReference>
<keyword evidence="3" id="KW-1185">Reference proteome</keyword>
<dbReference type="PROSITE" id="PS50206">
    <property type="entry name" value="RHODANESE_3"/>
    <property type="match status" value="1"/>
</dbReference>
<protein>
    <submittedName>
        <fullName evidence="2">Rhodanese-like domain-containing protein</fullName>
    </submittedName>
</protein>
<dbReference type="Proteomes" id="UP000272003">
    <property type="component" value="Chromosome"/>
</dbReference>
<feature type="domain" description="Rhodanese" evidence="1">
    <location>
        <begin position="41"/>
        <end position="126"/>
    </location>
</feature>
<dbReference type="CDD" id="cd00158">
    <property type="entry name" value="RHOD"/>
    <property type="match status" value="1"/>
</dbReference>
<evidence type="ECO:0000259" key="1">
    <source>
        <dbReference type="PROSITE" id="PS50206"/>
    </source>
</evidence>
<dbReference type="EMBL" id="CP032626">
    <property type="protein sequence ID" value="AYF92588.1"/>
    <property type="molecule type" value="Genomic_DNA"/>
</dbReference>
<dbReference type="InterPro" id="IPR050229">
    <property type="entry name" value="GlpE_sulfurtransferase"/>
</dbReference>
<dbReference type="PANTHER" id="PTHR43031">
    <property type="entry name" value="FAD-DEPENDENT OXIDOREDUCTASE"/>
    <property type="match status" value="1"/>
</dbReference>
<organism evidence="2 3">
    <name type="scientific">Apilactobacillus bombintestini</name>
    <dbReference type="NCBI Taxonomy" id="2419772"/>
    <lineage>
        <taxon>Bacteria</taxon>
        <taxon>Bacillati</taxon>
        <taxon>Bacillota</taxon>
        <taxon>Bacilli</taxon>
        <taxon>Lactobacillales</taxon>
        <taxon>Lactobacillaceae</taxon>
        <taxon>Apilactobacillus</taxon>
    </lineage>
</organism>
<dbReference type="OrthoDB" id="9808735at2"/>
<proteinExistence type="predicted"/>
<sequence length="126" mass="14546">MLGSMLLIVIILLVIFGYNLYSRLRANHFANFIGEEDFQKGRHKGQVVDLRESKDFEAGHILGARNIPYSTIKMFYKNIRNDMPVYLYDQGKALSIKTAILLGKHGYKNIYVLNSGYRNWNGKTKK</sequence>
<evidence type="ECO:0000313" key="3">
    <source>
        <dbReference type="Proteomes" id="UP000272003"/>
    </source>
</evidence>
<accession>A0A387ASI8</accession>
<dbReference type="PANTHER" id="PTHR43031:SF18">
    <property type="entry name" value="RHODANESE-RELATED SULFURTRANSFERASES"/>
    <property type="match status" value="1"/>
</dbReference>
<dbReference type="KEGG" id="abom:D7I45_03415"/>
<dbReference type="Gene3D" id="3.40.250.10">
    <property type="entry name" value="Rhodanese-like domain"/>
    <property type="match status" value="1"/>
</dbReference>
<gene>
    <name evidence="2" type="ORF">D7I45_03415</name>
</gene>
<name>A0A387ASI8_9LACO</name>
<dbReference type="InterPro" id="IPR036873">
    <property type="entry name" value="Rhodanese-like_dom_sf"/>
</dbReference>
<dbReference type="AlphaFoldDB" id="A0A387ASI8"/>
<reference evidence="2 3" key="1">
    <citation type="submission" date="2018-09" db="EMBL/GenBank/DDBJ databases">
        <title>Genome sequencing of strain BHWM-4.</title>
        <authorList>
            <person name="Heo J."/>
            <person name="Kim S.-J."/>
            <person name="Kwon S.-W."/>
        </authorList>
    </citation>
    <scope>NUCLEOTIDE SEQUENCE [LARGE SCALE GENOMIC DNA]</scope>
    <source>
        <strain evidence="2 3">BHWM-4</strain>
    </source>
</reference>
<dbReference type="InterPro" id="IPR001763">
    <property type="entry name" value="Rhodanese-like_dom"/>
</dbReference>
<evidence type="ECO:0000313" key="2">
    <source>
        <dbReference type="EMBL" id="AYF92588.1"/>
    </source>
</evidence>
<dbReference type="SUPFAM" id="SSF52821">
    <property type="entry name" value="Rhodanese/Cell cycle control phosphatase"/>
    <property type="match status" value="1"/>
</dbReference>
<dbReference type="SMART" id="SM00450">
    <property type="entry name" value="RHOD"/>
    <property type="match status" value="1"/>
</dbReference>